<evidence type="ECO:0000313" key="2">
    <source>
        <dbReference type="EMBL" id="CAF1142075.1"/>
    </source>
</evidence>
<accession>A0A814S1W9</accession>
<dbReference type="Proteomes" id="UP000681722">
    <property type="component" value="Unassembled WGS sequence"/>
</dbReference>
<keyword evidence="4" id="KW-1185">Reference proteome</keyword>
<feature type="region of interest" description="Disordered" evidence="1">
    <location>
        <begin position="1"/>
        <end position="21"/>
    </location>
</feature>
<protein>
    <submittedName>
        <fullName evidence="2">Uncharacterized protein</fullName>
    </submittedName>
</protein>
<gene>
    <name evidence="2" type="ORF">GPM918_LOCUS20739</name>
    <name evidence="3" type="ORF">SRO942_LOCUS20736</name>
</gene>
<dbReference type="OrthoDB" id="10003276at2759"/>
<evidence type="ECO:0000313" key="3">
    <source>
        <dbReference type="EMBL" id="CAF3905762.1"/>
    </source>
</evidence>
<sequence length="160" mass="18453">MLDKTDNTAWPANGTSECGIPEHMENIDEHRDESSITCLREIHCWIEKKLFYLLIVSILHKILIDDDNRDLVHHLLMYECTTAVFDDENLLDGLYRCDNIGIKFYLSSALRQYNLGLLTFASNTLGIAIPPNYDRSYIDSYCIANFSKEVNSMFEVHDPV</sequence>
<organism evidence="2 4">
    <name type="scientific">Didymodactylos carnosus</name>
    <dbReference type="NCBI Taxonomy" id="1234261"/>
    <lineage>
        <taxon>Eukaryota</taxon>
        <taxon>Metazoa</taxon>
        <taxon>Spiralia</taxon>
        <taxon>Gnathifera</taxon>
        <taxon>Rotifera</taxon>
        <taxon>Eurotatoria</taxon>
        <taxon>Bdelloidea</taxon>
        <taxon>Philodinida</taxon>
        <taxon>Philodinidae</taxon>
        <taxon>Didymodactylos</taxon>
    </lineage>
</organism>
<dbReference type="AlphaFoldDB" id="A0A814S1W9"/>
<reference evidence="2" key="1">
    <citation type="submission" date="2021-02" db="EMBL/GenBank/DDBJ databases">
        <authorList>
            <person name="Nowell W R."/>
        </authorList>
    </citation>
    <scope>NUCLEOTIDE SEQUENCE</scope>
</reference>
<dbReference type="EMBL" id="CAJOBC010006629">
    <property type="protein sequence ID" value="CAF3905762.1"/>
    <property type="molecule type" value="Genomic_DNA"/>
</dbReference>
<feature type="compositionally biased region" description="Polar residues" evidence="1">
    <location>
        <begin position="7"/>
        <end position="16"/>
    </location>
</feature>
<dbReference type="EMBL" id="CAJNOQ010006629">
    <property type="protein sequence ID" value="CAF1142075.1"/>
    <property type="molecule type" value="Genomic_DNA"/>
</dbReference>
<evidence type="ECO:0000313" key="4">
    <source>
        <dbReference type="Proteomes" id="UP000663829"/>
    </source>
</evidence>
<evidence type="ECO:0000256" key="1">
    <source>
        <dbReference type="SAM" id="MobiDB-lite"/>
    </source>
</evidence>
<comment type="caution">
    <text evidence="2">The sequence shown here is derived from an EMBL/GenBank/DDBJ whole genome shotgun (WGS) entry which is preliminary data.</text>
</comment>
<dbReference type="Proteomes" id="UP000663829">
    <property type="component" value="Unassembled WGS sequence"/>
</dbReference>
<name>A0A814S1W9_9BILA</name>
<proteinExistence type="predicted"/>